<reference evidence="1 2" key="1">
    <citation type="submission" date="2021-06" db="EMBL/GenBank/DDBJ databases">
        <authorList>
            <person name="Palmer J.M."/>
        </authorList>
    </citation>
    <scope>NUCLEOTIDE SEQUENCE [LARGE SCALE GENOMIC DNA]</scope>
    <source>
        <strain evidence="1 2">MEX-2019</strain>
        <tissue evidence="1">Muscle</tissue>
    </source>
</reference>
<dbReference type="EMBL" id="JAHHUM010000739">
    <property type="protein sequence ID" value="KAK5617334.1"/>
    <property type="molecule type" value="Genomic_DNA"/>
</dbReference>
<dbReference type="AlphaFoldDB" id="A0AAV9S8R0"/>
<accession>A0AAV9S8R0</accession>
<protein>
    <submittedName>
        <fullName evidence="1">Uncharacterized protein</fullName>
    </submittedName>
</protein>
<comment type="caution">
    <text evidence="1">The sequence shown here is derived from an EMBL/GenBank/DDBJ whole genome shotgun (WGS) entry which is preliminary data.</text>
</comment>
<evidence type="ECO:0000313" key="1">
    <source>
        <dbReference type="EMBL" id="KAK5617334.1"/>
    </source>
</evidence>
<name>A0AAV9S8R0_9TELE</name>
<gene>
    <name evidence="1" type="ORF">CRENBAI_007594</name>
</gene>
<proteinExistence type="predicted"/>
<dbReference type="Proteomes" id="UP001311232">
    <property type="component" value="Unassembled WGS sequence"/>
</dbReference>
<evidence type="ECO:0000313" key="2">
    <source>
        <dbReference type="Proteomes" id="UP001311232"/>
    </source>
</evidence>
<organism evidence="1 2">
    <name type="scientific">Crenichthys baileyi</name>
    <name type="common">White River springfish</name>
    <dbReference type="NCBI Taxonomy" id="28760"/>
    <lineage>
        <taxon>Eukaryota</taxon>
        <taxon>Metazoa</taxon>
        <taxon>Chordata</taxon>
        <taxon>Craniata</taxon>
        <taxon>Vertebrata</taxon>
        <taxon>Euteleostomi</taxon>
        <taxon>Actinopterygii</taxon>
        <taxon>Neopterygii</taxon>
        <taxon>Teleostei</taxon>
        <taxon>Neoteleostei</taxon>
        <taxon>Acanthomorphata</taxon>
        <taxon>Ovalentaria</taxon>
        <taxon>Atherinomorphae</taxon>
        <taxon>Cyprinodontiformes</taxon>
        <taxon>Goodeidae</taxon>
        <taxon>Crenichthys</taxon>
    </lineage>
</organism>
<sequence>MGSFQQFMSLCLDWPLFSSRSAKRVPVRATNFVGEESFKIMKGQLVSSQSRCGGSFIQNTSLNTSSYKIPKNPQSSHIIVVYVKLFDQSYVSLTLTYIFLAH</sequence>
<keyword evidence="2" id="KW-1185">Reference proteome</keyword>